<reference evidence="5 6" key="1">
    <citation type="journal article" date="2020" name="Curr. Microbiol.">
        <title>Tepidiphilus baoligensis sp. nov., a Novel Bacterium of the Family Hydrogenophilaceae Isolated from an Oil Reservoir.</title>
        <authorList>
            <person name="Zhang X."/>
            <person name="Wang G."/>
            <person name="Ma X."/>
            <person name="Yu J."/>
            <person name="You J."/>
            <person name="Xue Y."/>
            <person name="Ma Y."/>
        </authorList>
    </citation>
    <scope>NUCLEOTIDE SEQUENCE [LARGE SCALE GENOMIC DNA]</scope>
    <source>
        <strain evidence="5 6">B18-69</strain>
    </source>
</reference>
<comment type="similarity">
    <text evidence="1">Belongs to the peptidase S1C family.</text>
</comment>
<evidence type="ECO:0000313" key="5">
    <source>
        <dbReference type="EMBL" id="NMH17190.1"/>
    </source>
</evidence>
<dbReference type="Pfam" id="PF13365">
    <property type="entry name" value="Trypsin_2"/>
    <property type="match status" value="1"/>
</dbReference>
<dbReference type="Gene3D" id="2.30.42.10">
    <property type="match status" value="1"/>
</dbReference>
<dbReference type="EMBL" id="JAAAUB010000013">
    <property type="protein sequence ID" value="NMH17190.1"/>
    <property type="molecule type" value="Genomic_DNA"/>
</dbReference>
<dbReference type="Pfam" id="PF13180">
    <property type="entry name" value="PDZ_2"/>
    <property type="match status" value="1"/>
</dbReference>
<feature type="domain" description="PDZ" evidence="4">
    <location>
        <begin position="259"/>
        <end position="357"/>
    </location>
</feature>
<evidence type="ECO:0000259" key="4">
    <source>
        <dbReference type="PROSITE" id="PS50106"/>
    </source>
</evidence>
<keyword evidence="6" id="KW-1185">Reference proteome</keyword>
<evidence type="ECO:0000256" key="3">
    <source>
        <dbReference type="ARBA" id="ARBA00022801"/>
    </source>
</evidence>
<dbReference type="SMART" id="SM00228">
    <property type="entry name" value="PDZ"/>
    <property type="match status" value="1"/>
</dbReference>
<dbReference type="RefSeq" id="WP_169116264.1">
    <property type="nucleotide sequence ID" value="NZ_JAAAUB010000013.1"/>
</dbReference>
<dbReference type="PANTHER" id="PTHR43343:SF3">
    <property type="entry name" value="PROTEASE DO-LIKE 8, CHLOROPLASTIC"/>
    <property type="match status" value="1"/>
</dbReference>
<evidence type="ECO:0000256" key="2">
    <source>
        <dbReference type="ARBA" id="ARBA00022670"/>
    </source>
</evidence>
<dbReference type="InterPro" id="IPR009003">
    <property type="entry name" value="Peptidase_S1_PA"/>
</dbReference>
<dbReference type="SUPFAM" id="SSF50494">
    <property type="entry name" value="Trypsin-like serine proteases"/>
    <property type="match status" value="1"/>
</dbReference>
<dbReference type="PANTHER" id="PTHR43343">
    <property type="entry name" value="PEPTIDASE S12"/>
    <property type="match status" value="1"/>
</dbReference>
<organism evidence="5 6">
    <name type="scientific">Tepidiphilus baoligensis</name>
    <dbReference type="NCBI Taxonomy" id="2698687"/>
    <lineage>
        <taxon>Bacteria</taxon>
        <taxon>Pseudomonadati</taxon>
        <taxon>Pseudomonadota</taxon>
        <taxon>Hydrogenophilia</taxon>
        <taxon>Hydrogenophilales</taxon>
        <taxon>Hydrogenophilaceae</taxon>
        <taxon>Tepidiphilus</taxon>
    </lineage>
</organism>
<dbReference type="InterPro" id="IPR001940">
    <property type="entry name" value="Peptidase_S1C"/>
</dbReference>
<evidence type="ECO:0000256" key="1">
    <source>
        <dbReference type="ARBA" id="ARBA00010541"/>
    </source>
</evidence>
<accession>A0ABX1QPR2</accession>
<dbReference type="PRINTS" id="PR00834">
    <property type="entry name" value="PROTEASES2C"/>
</dbReference>
<dbReference type="SUPFAM" id="SSF50156">
    <property type="entry name" value="PDZ domain-like"/>
    <property type="match status" value="1"/>
</dbReference>
<dbReference type="Proteomes" id="UP000669605">
    <property type="component" value="Unassembled WGS sequence"/>
</dbReference>
<dbReference type="InterPro" id="IPR051201">
    <property type="entry name" value="Chloro_Bact_Ser_Proteases"/>
</dbReference>
<name>A0ABX1QPR2_9PROT</name>
<dbReference type="InterPro" id="IPR043504">
    <property type="entry name" value="Peptidase_S1_PA_chymotrypsin"/>
</dbReference>
<dbReference type="InterPro" id="IPR036034">
    <property type="entry name" value="PDZ_sf"/>
</dbReference>
<proteinExistence type="inferred from homology"/>
<protein>
    <submittedName>
        <fullName evidence="5">Trypsin-like serine protease</fullName>
    </submittedName>
</protein>
<evidence type="ECO:0000313" key="6">
    <source>
        <dbReference type="Proteomes" id="UP000669605"/>
    </source>
</evidence>
<sequence length="371" mass="38906">MRSAHRFTLLSLLFILFIVLAASLGTLLAKTAGTTPAQPRAIAPRGELTADERNTVEIFALTSPSVVHITTARQALNLFTLNVLEIPQGTGSGFVWDEAGHVVTNFHVIQGADAARVTLADQSTWRAKLVGVYPDRDLAVLRIDAPPERLRPIPIGESKGLKVGQKVLAIGNPFGLDQSLTTGVVSALNREIESVTGRTIRGVIQTDAAINPGNSGGPLLDSAGRLIGVNTAIYSPSGASAGIGFAIPVDEVNRIVPRLIREGRIRRPVLGIAAASAAFNKALGLPPGVAILRVDPDGPAARAGLKPFVPVTEGSVVVGDLIVAIDGIPTPDLDTLLDVLERYQPGDSVTLEVLRGTERRRVAVTLDAAAS</sequence>
<gene>
    <name evidence="5" type="ORF">GV368_08790</name>
</gene>
<dbReference type="InterPro" id="IPR001478">
    <property type="entry name" value="PDZ"/>
</dbReference>
<dbReference type="PROSITE" id="PS50106">
    <property type="entry name" value="PDZ"/>
    <property type="match status" value="1"/>
</dbReference>
<keyword evidence="3" id="KW-0378">Hydrolase</keyword>
<dbReference type="Gene3D" id="2.40.10.10">
    <property type="entry name" value="Trypsin-like serine proteases"/>
    <property type="match status" value="2"/>
</dbReference>
<comment type="caution">
    <text evidence="5">The sequence shown here is derived from an EMBL/GenBank/DDBJ whole genome shotgun (WGS) entry which is preliminary data.</text>
</comment>
<keyword evidence="2" id="KW-0645">Protease</keyword>